<dbReference type="GO" id="GO:0008173">
    <property type="term" value="F:RNA methyltransferase activity"/>
    <property type="evidence" value="ECO:0007669"/>
    <property type="project" value="InterPro"/>
</dbReference>
<proteinExistence type="predicted"/>
<dbReference type="InParanoid" id="A0A2V0NYA2"/>
<dbReference type="PANTHER" id="PTHR43191">
    <property type="entry name" value="RRNA METHYLTRANSFERASE 3"/>
    <property type="match status" value="1"/>
</dbReference>
<dbReference type="GO" id="GO:0032259">
    <property type="term" value="P:methylation"/>
    <property type="evidence" value="ECO:0007669"/>
    <property type="project" value="UniProtKB-KW"/>
</dbReference>
<dbReference type="InterPro" id="IPR001537">
    <property type="entry name" value="SpoU_MeTrfase"/>
</dbReference>
<name>A0A2V0NYA2_9CHLO</name>
<dbReference type="PANTHER" id="PTHR43191:SF2">
    <property type="entry name" value="RRNA METHYLTRANSFERASE 3, MITOCHONDRIAL"/>
    <property type="match status" value="1"/>
</dbReference>
<dbReference type="InterPro" id="IPR029028">
    <property type="entry name" value="Alpha/beta_knot_MTases"/>
</dbReference>
<evidence type="ECO:0000256" key="1">
    <source>
        <dbReference type="ARBA" id="ARBA00022603"/>
    </source>
</evidence>
<dbReference type="FunCoup" id="A0A2V0NYA2">
    <property type="interactions" value="517"/>
</dbReference>
<keyword evidence="6" id="KW-1185">Reference proteome</keyword>
<dbReference type="CDD" id="cd18095">
    <property type="entry name" value="SpoU-like_rRNA-MTase"/>
    <property type="match status" value="1"/>
</dbReference>
<evidence type="ECO:0000256" key="3">
    <source>
        <dbReference type="SAM" id="MobiDB-lite"/>
    </source>
</evidence>
<evidence type="ECO:0000256" key="2">
    <source>
        <dbReference type="ARBA" id="ARBA00022679"/>
    </source>
</evidence>
<feature type="region of interest" description="Disordered" evidence="3">
    <location>
        <begin position="186"/>
        <end position="230"/>
    </location>
</feature>
<organism evidence="5 6">
    <name type="scientific">Raphidocelis subcapitata</name>
    <dbReference type="NCBI Taxonomy" id="307507"/>
    <lineage>
        <taxon>Eukaryota</taxon>
        <taxon>Viridiplantae</taxon>
        <taxon>Chlorophyta</taxon>
        <taxon>core chlorophytes</taxon>
        <taxon>Chlorophyceae</taxon>
        <taxon>CS clade</taxon>
        <taxon>Sphaeropleales</taxon>
        <taxon>Selenastraceae</taxon>
        <taxon>Raphidocelis</taxon>
    </lineage>
</organism>
<protein>
    <recommendedName>
        <fullName evidence="4">tRNA/rRNA methyltransferase SpoU type domain-containing protein</fullName>
    </recommendedName>
</protein>
<feature type="compositionally biased region" description="Low complexity" evidence="3">
    <location>
        <begin position="327"/>
        <end position="336"/>
    </location>
</feature>
<dbReference type="Gene3D" id="3.40.1280.10">
    <property type="match status" value="1"/>
</dbReference>
<dbReference type="InterPro" id="IPR029064">
    <property type="entry name" value="Ribosomal_eL30-like_sf"/>
</dbReference>
<feature type="compositionally biased region" description="Low complexity" evidence="3">
    <location>
        <begin position="186"/>
        <end position="200"/>
    </location>
</feature>
<evidence type="ECO:0000313" key="5">
    <source>
        <dbReference type="EMBL" id="GBF90560.1"/>
    </source>
</evidence>
<sequence length="446" mass="44951">MGPAWGPGVRFLEGLDSDGSRGAAAAGGRPAPVHGPAVAVAAAAAAAGAAPAGRAPPPPPEETITSTANAYVKHCVKLRERARYRRERGRLLLVGSTVLRELAAAGAPLRVDALLLQPGAPSPLPDGLAPRRVVRVSEAVAKKISGLETVAASDAIVELDVAAQGPLPVGALRAAFGLPAAAAAAAGEAPAHTAPPAQQQGDEEQRKQDEEQQQQQEQQGQQQGQQQRRAEAPAALRRLLVLEAVQDPGNLGTLLRCALAFGWDAVLLLPGCCDPFNEKALRASRGAALRLPLAEASWGELEALAADAGLALLAAEPEEEEGGGAEAGEAAGGAERAGPDARGGGPGRQRRQRQGDGGAAAAGAVARGGCVGLVLGSEGQGLSATALRRCRRVAVPMAPGRMESLNVSVAGGILMFMLSEGRGQLAARLDGMLAGSGGSSSDPSNG</sequence>
<dbReference type="InterPro" id="IPR029026">
    <property type="entry name" value="tRNA_m1G_MTases_N"/>
</dbReference>
<feature type="domain" description="tRNA/rRNA methyltransferase SpoU type" evidence="4">
    <location>
        <begin position="239"/>
        <end position="319"/>
    </location>
</feature>
<dbReference type="Proteomes" id="UP000247498">
    <property type="component" value="Unassembled WGS sequence"/>
</dbReference>
<dbReference type="SUPFAM" id="SSF55315">
    <property type="entry name" value="L30e-like"/>
    <property type="match status" value="1"/>
</dbReference>
<dbReference type="GO" id="GO:0003723">
    <property type="term" value="F:RNA binding"/>
    <property type="evidence" value="ECO:0007669"/>
    <property type="project" value="InterPro"/>
</dbReference>
<comment type="caution">
    <text evidence="5">The sequence shown here is derived from an EMBL/GenBank/DDBJ whole genome shotgun (WGS) entry which is preliminary data.</text>
</comment>
<dbReference type="AlphaFoldDB" id="A0A2V0NYA2"/>
<dbReference type="EMBL" id="BDRX01000018">
    <property type="protein sequence ID" value="GBF90560.1"/>
    <property type="molecule type" value="Genomic_DNA"/>
</dbReference>
<dbReference type="SUPFAM" id="SSF75217">
    <property type="entry name" value="alpha/beta knot"/>
    <property type="match status" value="1"/>
</dbReference>
<accession>A0A2V0NYA2</accession>
<evidence type="ECO:0000259" key="4">
    <source>
        <dbReference type="Pfam" id="PF00588"/>
    </source>
</evidence>
<evidence type="ECO:0000313" key="6">
    <source>
        <dbReference type="Proteomes" id="UP000247498"/>
    </source>
</evidence>
<dbReference type="GO" id="GO:0006396">
    <property type="term" value="P:RNA processing"/>
    <property type="evidence" value="ECO:0007669"/>
    <property type="project" value="InterPro"/>
</dbReference>
<keyword evidence="1" id="KW-0489">Methyltransferase</keyword>
<dbReference type="Gene3D" id="3.30.1330.30">
    <property type="match status" value="1"/>
</dbReference>
<dbReference type="Pfam" id="PF00588">
    <property type="entry name" value="SpoU_methylase"/>
    <property type="match status" value="2"/>
</dbReference>
<feature type="domain" description="tRNA/rRNA methyltransferase SpoU type" evidence="4">
    <location>
        <begin position="371"/>
        <end position="416"/>
    </location>
</feature>
<keyword evidence="2" id="KW-0808">Transferase</keyword>
<gene>
    <name evidence="5" type="ORF">Rsub_03132</name>
</gene>
<dbReference type="STRING" id="307507.A0A2V0NYA2"/>
<feature type="region of interest" description="Disordered" evidence="3">
    <location>
        <begin position="317"/>
        <end position="359"/>
    </location>
</feature>
<feature type="compositionally biased region" description="Low complexity" evidence="3">
    <location>
        <begin position="21"/>
        <end position="33"/>
    </location>
</feature>
<dbReference type="InterPro" id="IPR051259">
    <property type="entry name" value="rRNA_Methyltransferase"/>
</dbReference>
<reference evidence="5 6" key="1">
    <citation type="journal article" date="2018" name="Sci. Rep.">
        <title>Raphidocelis subcapitata (=Pseudokirchneriella subcapitata) provides an insight into genome evolution and environmental adaptations in the Sphaeropleales.</title>
        <authorList>
            <person name="Suzuki S."/>
            <person name="Yamaguchi H."/>
            <person name="Nakajima N."/>
            <person name="Kawachi M."/>
        </authorList>
    </citation>
    <scope>NUCLEOTIDE SEQUENCE [LARGE SCALE GENOMIC DNA]</scope>
    <source>
        <strain evidence="5 6">NIES-35</strain>
    </source>
</reference>
<dbReference type="OrthoDB" id="270651at2759"/>
<feature type="compositionally biased region" description="Low complexity" evidence="3">
    <location>
        <begin position="213"/>
        <end position="230"/>
    </location>
</feature>
<feature type="region of interest" description="Disordered" evidence="3">
    <location>
        <begin position="12"/>
        <end position="33"/>
    </location>
</feature>